<evidence type="ECO:0000313" key="2">
    <source>
        <dbReference type="EMBL" id="KAJ1080472.1"/>
    </source>
</evidence>
<feature type="region of interest" description="Disordered" evidence="1">
    <location>
        <begin position="66"/>
        <end position="116"/>
    </location>
</feature>
<organism evidence="2 3">
    <name type="scientific">Pleurodeles waltl</name>
    <name type="common">Iberian ribbed newt</name>
    <dbReference type="NCBI Taxonomy" id="8319"/>
    <lineage>
        <taxon>Eukaryota</taxon>
        <taxon>Metazoa</taxon>
        <taxon>Chordata</taxon>
        <taxon>Craniata</taxon>
        <taxon>Vertebrata</taxon>
        <taxon>Euteleostomi</taxon>
        <taxon>Amphibia</taxon>
        <taxon>Batrachia</taxon>
        <taxon>Caudata</taxon>
        <taxon>Salamandroidea</taxon>
        <taxon>Salamandridae</taxon>
        <taxon>Pleurodelinae</taxon>
        <taxon>Pleurodeles</taxon>
    </lineage>
</organism>
<feature type="compositionally biased region" description="Pro residues" evidence="1">
    <location>
        <begin position="1"/>
        <end position="10"/>
    </location>
</feature>
<comment type="caution">
    <text evidence="2">The sequence shown here is derived from an EMBL/GenBank/DDBJ whole genome shotgun (WGS) entry which is preliminary data.</text>
</comment>
<reference evidence="2" key="1">
    <citation type="journal article" date="2022" name="bioRxiv">
        <title>Sequencing and chromosome-scale assembly of the giantPleurodeles waltlgenome.</title>
        <authorList>
            <person name="Brown T."/>
            <person name="Elewa A."/>
            <person name="Iarovenko S."/>
            <person name="Subramanian E."/>
            <person name="Araus A.J."/>
            <person name="Petzold A."/>
            <person name="Susuki M."/>
            <person name="Suzuki K.-i.T."/>
            <person name="Hayashi T."/>
            <person name="Toyoda A."/>
            <person name="Oliveira C."/>
            <person name="Osipova E."/>
            <person name="Leigh N.D."/>
            <person name="Simon A."/>
            <person name="Yun M.H."/>
        </authorList>
    </citation>
    <scope>NUCLEOTIDE SEQUENCE</scope>
    <source>
        <strain evidence="2">20211129_DDA</strain>
        <tissue evidence="2">Liver</tissue>
    </source>
</reference>
<evidence type="ECO:0000256" key="1">
    <source>
        <dbReference type="SAM" id="MobiDB-lite"/>
    </source>
</evidence>
<feature type="region of interest" description="Disordered" evidence="1">
    <location>
        <begin position="1"/>
        <end position="45"/>
    </location>
</feature>
<proteinExistence type="predicted"/>
<dbReference type="EMBL" id="JANPWB010000016">
    <property type="protein sequence ID" value="KAJ1080472.1"/>
    <property type="molecule type" value="Genomic_DNA"/>
</dbReference>
<feature type="compositionally biased region" description="Polar residues" evidence="1">
    <location>
        <begin position="88"/>
        <end position="98"/>
    </location>
</feature>
<name>A0AAV7KNB5_PLEWA</name>
<sequence length="161" mass="17589">MPSQLDPPCPWGIDTVDSSNPEVHRESTNPVAHPGDSRQREPSRAVTQLQKVELKDVGAMCKRVPGTVETRRRTKRTRTAAESFPRTAKQNPATTTGWQAKPAAQRKLRPRSGKSMATSDIPGWYILVVSAKINKKQTDSGEGGCVQAKARKALLEMVSGT</sequence>
<accession>A0AAV7KNB5</accession>
<protein>
    <submittedName>
        <fullName evidence="2">Uncharacterized protein</fullName>
    </submittedName>
</protein>
<dbReference type="Proteomes" id="UP001066276">
    <property type="component" value="Chromosome 12"/>
</dbReference>
<dbReference type="AlphaFoldDB" id="A0AAV7KNB5"/>
<keyword evidence="3" id="KW-1185">Reference proteome</keyword>
<evidence type="ECO:0000313" key="3">
    <source>
        <dbReference type="Proteomes" id="UP001066276"/>
    </source>
</evidence>
<gene>
    <name evidence="2" type="ORF">NDU88_000671</name>
</gene>